<feature type="domain" description="Reverse transcriptase zinc-binding" evidence="1">
    <location>
        <begin position="32"/>
        <end position="100"/>
    </location>
</feature>
<dbReference type="Pfam" id="PF13966">
    <property type="entry name" value="zf-RVT"/>
    <property type="match status" value="1"/>
</dbReference>
<comment type="caution">
    <text evidence="2">The sequence shown here is derived from an EMBL/GenBank/DDBJ whole genome shotgun (WGS) entry which is preliminary data.</text>
</comment>
<dbReference type="InterPro" id="IPR026960">
    <property type="entry name" value="RVT-Znf"/>
</dbReference>
<dbReference type="OrthoDB" id="1256921at2759"/>
<name>A0A8S9FQG2_BRACR</name>
<sequence length="102" mass="11615">MPELVSHILTLRPNKLGVSDSHVWSFHNSGEYSAKSGYLALQSAKTQSTPTLLENDADGWNWNKYRSPKLLPKLKMFLWKIGQNTLPTVENLQKRGMQITTM</sequence>
<dbReference type="AlphaFoldDB" id="A0A8S9FQG2"/>
<gene>
    <name evidence="3" type="ORF">DY000_02019850</name>
    <name evidence="2" type="ORF">F2Q70_00006758</name>
</gene>
<evidence type="ECO:0000313" key="2">
    <source>
        <dbReference type="EMBL" id="KAF2571395.1"/>
    </source>
</evidence>
<evidence type="ECO:0000313" key="4">
    <source>
        <dbReference type="Proteomes" id="UP000266723"/>
    </source>
</evidence>
<reference evidence="3" key="2">
    <citation type="submission" date="2019-12" db="EMBL/GenBank/DDBJ databases">
        <authorList>
            <person name="Studholme D.J."/>
            <person name="Sarris P."/>
        </authorList>
    </citation>
    <scope>NUCLEOTIDE SEQUENCE</scope>
    <source>
        <strain evidence="3">PFS-1207/04</strain>
        <tissue evidence="3">Leaf</tissue>
    </source>
</reference>
<proteinExistence type="predicted"/>
<keyword evidence="4" id="KW-1185">Reference proteome</keyword>
<organism evidence="2">
    <name type="scientific">Brassica cretica</name>
    <name type="common">Mustard</name>
    <dbReference type="NCBI Taxonomy" id="69181"/>
    <lineage>
        <taxon>Eukaryota</taxon>
        <taxon>Viridiplantae</taxon>
        <taxon>Streptophyta</taxon>
        <taxon>Embryophyta</taxon>
        <taxon>Tracheophyta</taxon>
        <taxon>Spermatophyta</taxon>
        <taxon>Magnoliopsida</taxon>
        <taxon>eudicotyledons</taxon>
        <taxon>Gunneridae</taxon>
        <taxon>Pentapetalae</taxon>
        <taxon>rosids</taxon>
        <taxon>malvids</taxon>
        <taxon>Brassicales</taxon>
        <taxon>Brassicaceae</taxon>
        <taxon>Brassiceae</taxon>
        <taxon>Brassica</taxon>
    </lineage>
</organism>
<evidence type="ECO:0000313" key="3">
    <source>
        <dbReference type="EMBL" id="KAF3561036.1"/>
    </source>
</evidence>
<accession>A0A8S9FQG2</accession>
<evidence type="ECO:0000259" key="1">
    <source>
        <dbReference type="Pfam" id="PF13966"/>
    </source>
</evidence>
<dbReference type="EMBL" id="QGKV02000759">
    <property type="protein sequence ID" value="KAF3561036.1"/>
    <property type="molecule type" value="Genomic_DNA"/>
</dbReference>
<reference evidence="3 4" key="3">
    <citation type="journal article" date="2020" name="BMC Genomics">
        <title>Intraspecific diversification of the crop wild relative Brassica cretica Lam. using demographic model selection.</title>
        <authorList>
            <person name="Kioukis A."/>
            <person name="Michalopoulou V.A."/>
            <person name="Briers L."/>
            <person name="Pirintsos S."/>
            <person name="Studholme D.J."/>
            <person name="Pavlidis P."/>
            <person name="Sarris P.F."/>
        </authorList>
    </citation>
    <scope>NUCLEOTIDE SEQUENCE [LARGE SCALE GENOMIC DNA]</scope>
    <source>
        <strain evidence="4">cv. PFS-1207/04</strain>
        <strain evidence="3">PFS-1207/04</strain>
    </source>
</reference>
<reference evidence="2" key="1">
    <citation type="submission" date="2019-12" db="EMBL/GenBank/DDBJ databases">
        <title>Genome sequencing and annotation of Brassica cretica.</title>
        <authorList>
            <person name="Studholme D.J."/>
            <person name="Sarris P.F."/>
        </authorList>
    </citation>
    <scope>NUCLEOTIDE SEQUENCE</scope>
    <source>
        <strain evidence="2">PFS-102/07</strain>
        <tissue evidence="2">Leaf</tissue>
    </source>
</reference>
<dbReference type="EMBL" id="QGKY02001015">
    <property type="protein sequence ID" value="KAF2571395.1"/>
    <property type="molecule type" value="Genomic_DNA"/>
</dbReference>
<dbReference type="Proteomes" id="UP000266723">
    <property type="component" value="Unassembled WGS sequence"/>
</dbReference>
<protein>
    <recommendedName>
        <fullName evidence="1">Reverse transcriptase zinc-binding domain-containing protein</fullName>
    </recommendedName>
</protein>